<feature type="non-terminal residue" evidence="2">
    <location>
        <position position="229"/>
    </location>
</feature>
<dbReference type="GO" id="GO:0035597">
    <property type="term" value="F:tRNA-2-methylthio-N(6)-dimethylallyladenosine(37) synthase activity"/>
    <property type="evidence" value="ECO:0007669"/>
    <property type="project" value="TreeGrafter"/>
</dbReference>
<accession>A0AAD8ZF77</accession>
<evidence type="ECO:0000313" key="2">
    <source>
        <dbReference type="EMBL" id="KAK1797946.1"/>
    </source>
</evidence>
<dbReference type="AlphaFoldDB" id="A0AAD8ZF77"/>
<dbReference type="InterPro" id="IPR007197">
    <property type="entry name" value="rSAM"/>
</dbReference>
<dbReference type="SFLD" id="SFLDG01082">
    <property type="entry name" value="B12-binding_domain_containing"/>
    <property type="match status" value="1"/>
</dbReference>
<dbReference type="InterPro" id="IPR006638">
    <property type="entry name" value="Elp3/MiaA/NifB-like_rSAM"/>
</dbReference>
<dbReference type="SMART" id="SM00729">
    <property type="entry name" value="Elp3"/>
    <property type="match status" value="1"/>
</dbReference>
<evidence type="ECO:0000313" key="3">
    <source>
        <dbReference type="Proteomes" id="UP001239994"/>
    </source>
</evidence>
<dbReference type="GO" id="GO:0005739">
    <property type="term" value="C:mitochondrion"/>
    <property type="evidence" value="ECO:0007669"/>
    <property type="project" value="TreeGrafter"/>
</dbReference>
<comment type="caution">
    <text evidence="2">The sequence shown here is derived from an EMBL/GenBank/DDBJ whole genome shotgun (WGS) entry which is preliminary data.</text>
</comment>
<dbReference type="Pfam" id="PF04055">
    <property type="entry name" value="Radical_SAM"/>
    <property type="match status" value="1"/>
</dbReference>
<organism evidence="2 3">
    <name type="scientific">Electrophorus voltai</name>
    <dbReference type="NCBI Taxonomy" id="2609070"/>
    <lineage>
        <taxon>Eukaryota</taxon>
        <taxon>Metazoa</taxon>
        <taxon>Chordata</taxon>
        <taxon>Craniata</taxon>
        <taxon>Vertebrata</taxon>
        <taxon>Euteleostomi</taxon>
        <taxon>Actinopterygii</taxon>
        <taxon>Neopterygii</taxon>
        <taxon>Teleostei</taxon>
        <taxon>Ostariophysi</taxon>
        <taxon>Gymnotiformes</taxon>
        <taxon>Gymnotoidei</taxon>
        <taxon>Gymnotidae</taxon>
        <taxon>Electrophorus</taxon>
    </lineage>
</organism>
<dbReference type="InterPro" id="IPR058240">
    <property type="entry name" value="rSAM_sf"/>
</dbReference>
<dbReference type="Proteomes" id="UP001239994">
    <property type="component" value="Unassembled WGS sequence"/>
</dbReference>
<feature type="domain" description="Radical SAM core" evidence="1">
    <location>
        <begin position="1"/>
        <end position="179"/>
    </location>
</feature>
<dbReference type="PROSITE" id="PS51918">
    <property type="entry name" value="RADICAL_SAM"/>
    <property type="match status" value="1"/>
</dbReference>
<dbReference type="PANTHER" id="PTHR43020:SF2">
    <property type="entry name" value="MITOCHONDRIAL TRNA METHYLTHIOTRANSFERASE CDK5RAP1"/>
    <property type="match status" value="1"/>
</dbReference>
<reference evidence="2" key="1">
    <citation type="submission" date="2023-03" db="EMBL/GenBank/DDBJ databases">
        <title>Electrophorus voltai genome.</title>
        <authorList>
            <person name="Bian C."/>
        </authorList>
    </citation>
    <scope>NUCLEOTIDE SEQUENCE</scope>
    <source>
        <strain evidence="2">CB-2022</strain>
        <tissue evidence="2">Muscle</tissue>
    </source>
</reference>
<name>A0AAD8ZF77_9TELE</name>
<dbReference type="GO" id="GO:0051536">
    <property type="term" value="F:iron-sulfur cluster binding"/>
    <property type="evidence" value="ECO:0007669"/>
    <property type="project" value="InterPro"/>
</dbReference>
<protein>
    <recommendedName>
        <fullName evidence="1">Radical SAM core domain-containing protein</fullName>
    </recommendedName>
</protein>
<sequence length="229" mass="25350">SIMRGCDNMCSYCIVPFTWGRERSRPVSSILEEVRMLSDQGVKEVTLLGQNVNSYRDVSGDGASKSELGSHLSRGFSTLIQERRNICKQIHLPAQSGSSRVLQTMRRGLSSDFITGFCGETEEDHQQSVSLIREVGYNVAFLFAYSMRKESKKSSQDLCGRNDGNVKVIFPRKDLLSYPTDTNPVTVKAGDYVLVKVSSYFKITSASSQSLQGHAFSHASLSDGHPDAY</sequence>
<gene>
    <name evidence="2" type="ORF">P4O66_007992</name>
</gene>
<dbReference type="PANTHER" id="PTHR43020">
    <property type="entry name" value="CDK5 REGULATORY SUBUNIT-ASSOCIATED PROTEIN 1"/>
    <property type="match status" value="1"/>
</dbReference>
<proteinExistence type="predicted"/>
<dbReference type="GO" id="GO:0005829">
    <property type="term" value="C:cytosol"/>
    <property type="evidence" value="ECO:0007669"/>
    <property type="project" value="TreeGrafter"/>
</dbReference>
<evidence type="ECO:0000259" key="1">
    <source>
        <dbReference type="PROSITE" id="PS51918"/>
    </source>
</evidence>
<keyword evidence="3" id="KW-1185">Reference proteome</keyword>
<dbReference type="SUPFAM" id="SSF102114">
    <property type="entry name" value="Radical SAM enzymes"/>
    <property type="match status" value="1"/>
</dbReference>
<dbReference type="SFLD" id="SFLDS00029">
    <property type="entry name" value="Radical_SAM"/>
    <property type="match status" value="1"/>
</dbReference>
<dbReference type="InterPro" id="IPR023404">
    <property type="entry name" value="rSAM_horseshoe"/>
</dbReference>
<dbReference type="Gene3D" id="3.80.30.20">
    <property type="entry name" value="tm_1862 like domain"/>
    <property type="match status" value="2"/>
</dbReference>
<dbReference type="EMBL" id="JAROKS010000013">
    <property type="protein sequence ID" value="KAK1797946.1"/>
    <property type="molecule type" value="Genomic_DNA"/>
</dbReference>